<dbReference type="EMBL" id="VBAO01000164">
    <property type="protein sequence ID" value="TMI81579.1"/>
    <property type="molecule type" value="Genomic_DNA"/>
</dbReference>
<protein>
    <submittedName>
        <fullName evidence="2">Succinate dehydrogenase</fullName>
    </submittedName>
</protein>
<keyword evidence="1" id="KW-0812">Transmembrane</keyword>
<proteinExistence type="predicted"/>
<dbReference type="Proteomes" id="UP000320048">
    <property type="component" value="Unassembled WGS sequence"/>
</dbReference>
<feature type="transmembrane region" description="Helical" evidence="1">
    <location>
        <begin position="16"/>
        <end position="39"/>
    </location>
</feature>
<sequence>MADHTVPHPYAPSIPWWLQPAATVTILSGFIVYATWVALQGHGSYGSYLSPFYSPQVVVASIPISPAFWVLWAPAGFRATCYYYRKAYYRSYFADPISCMIPESRRRYAGETAFPFIVNNLHRYLLYAAVAVLVFLWIDAIHAFVFDGRVGIRLGSLLFLANVVLLSGYTLGCHAFRHLVGGNLDCFSCARGGQARFRLWQGVTPLNHYHAFWAWTSLFSVVAVDVYVRLLMAHVISDPVLF</sequence>
<evidence type="ECO:0000313" key="2">
    <source>
        <dbReference type="EMBL" id="TMI81579.1"/>
    </source>
</evidence>
<evidence type="ECO:0000313" key="3">
    <source>
        <dbReference type="Proteomes" id="UP000320048"/>
    </source>
</evidence>
<feature type="transmembrane region" description="Helical" evidence="1">
    <location>
        <begin position="124"/>
        <end position="145"/>
    </location>
</feature>
<evidence type="ECO:0000256" key="1">
    <source>
        <dbReference type="SAM" id="Phobius"/>
    </source>
</evidence>
<keyword evidence="1" id="KW-0472">Membrane</keyword>
<accession>A0A537JDG6</accession>
<comment type="caution">
    <text evidence="2">The sequence shown here is derived from an EMBL/GenBank/DDBJ whole genome shotgun (WGS) entry which is preliminary data.</text>
</comment>
<keyword evidence="1" id="KW-1133">Transmembrane helix</keyword>
<feature type="transmembrane region" description="Helical" evidence="1">
    <location>
        <begin position="157"/>
        <end position="177"/>
    </location>
</feature>
<dbReference type="AlphaFoldDB" id="A0A537JDG6"/>
<organism evidence="2 3">
    <name type="scientific">Candidatus Segetimicrobium genomatis</name>
    <dbReference type="NCBI Taxonomy" id="2569760"/>
    <lineage>
        <taxon>Bacteria</taxon>
        <taxon>Bacillati</taxon>
        <taxon>Candidatus Sysuimicrobiota</taxon>
        <taxon>Candidatus Sysuimicrobiia</taxon>
        <taxon>Candidatus Sysuimicrobiales</taxon>
        <taxon>Candidatus Segetimicrobiaceae</taxon>
        <taxon>Candidatus Segetimicrobium</taxon>
    </lineage>
</organism>
<gene>
    <name evidence="2" type="ORF">E6H04_06335</name>
</gene>
<name>A0A537JDG6_9BACT</name>
<reference evidence="2 3" key="1">
    <citation type="journal article" date="2019" name="Nat. Microbiol.">
        <title>Mediterranean grassland soil C-N compound turnover is dependent on rainfall and depth, and is mediated by genomically divergent microorganisms.</title>
        <authorList>
            <person name="Diamond S."/>
            <person name="Andeer P.F."/>
            <person name="Li Z."/>
            <person name="Crits-Christoph A."/>
            <person name="Burstein D."/>
            <person name="Anantharaman K."/>
            <person name="Lane K.R."/>
            <person name="Thomas B.C."/>
            <person name="Pan C."/>
            <person name="Northen T.R."/>
            <person name="Banfield J.F."/>
        </authorList>
    </citation>
    <scope>NUCLEOTIDE SEQUENCE [LARGE SCALE GENOMIC DNA]</scope>
    <source>
        <strain evidence="2">NP_7</strain>
    </source>
</reference>
<feature type="transmembrane region" description="Helical" evidence="1">
    <location>
        <begin position="51"/>
        <end position="72"/>
    </location>
</feature>
<feature type="transmembrane region" description="Helical" evidence="1">
    <location>
        <begin position="212"/>
        <end position="232"/>
    </location>
</feature>